<sequence length="40" mass="3955">MLSVMPAGVVIFPGSGIAGNLADKARRLGISVWQAAGDGA</sequence>
<comment type="caution">
    <text evidence="1">The sequence shown here is derived from an EMBL/GenBank/DDBJ whole genome shotgun (WGS) entry which is preliminary data.</text>
</comment>
<proteinExistence type="predicted"/>
<reference evidence="1" key="1">
    <citation type="submission" date="2023-12" db="EMBL/GenBank/DDBJ databases">
        <title>Diversity of Rhizobium in root nodule of phaseolus vulgaris.</title>
        <authorList>
            <person name="Wang H."/>
        </authorList>
    </citation>
    <scope>NUCLEOTIDE SEQUENCE</scope>
    <source>
        <strain evidence="1">MJ31</strain>
    </source>
</reference>
<evidence type="ECO:0000313" key="1">
    <source>
        <dbReference type="EMBL" id="MEA3520970.1"/>
    </source>
</evidence>
<gene>
    <name evidence="1" type="ORF">U8465_28525</name>
</gene>
<keyword evidence="2" id="KW-1185">Reference proteome</keyword>
<organism evidence="1 2">
    <name type="scientific">Rhizobium mulingense</name>
    <dbReference type="NCBI Taxonomy" id="3031128"/>
    <lineage>
        <taxon>Bacteria</taxon>
        <taxon>Pseudomonadati</taxon>
        <taxon>Pseudomonadota</taxon>
        <taxon>Alphaproteobacteria</taxon>
        <taxon>Hyphomicrobiales</taxon>
        <taxon>Rhizobiaceae</taxon>
        <taxon>Rhizobium/Agrobacterium group</taxon>
        <taxon>Rhizobium</taxon>
    </lineage>
</organism>
<accession>A0ACC6N670</accession>
<dbReference type="EMBL" id="JAYESG010000020">
    <property type="protein sequence ID" value="MEA3520970.1"/>
    <property type="molecule type" value="Genomic_DNA"/>
</dbReference>
<evidence type="ECO:0000313" key="2">
    <source>
        <dbReference type="Proteomes" id="UP001304050"/>
    </source>
</evidence>
<protein>
    <submittedName>
        <fullName evidence="1">Uncharacterized protein</fullName>
    </submittedName>
</protein>
<dbReference type="Proteomes" id="UP001304050">
    <property type="component" value="Unassembled WGS sequence"/>
</dbReference>
<name>A0ACC6N670_9HYPH</name>